<name>A0AAU7B326_9ACTN</name>
<proteinExistence type="predicted"/>
<keyword evidence="4 5" id="KW-0472">Membrane</keyword>
<evidence type="ECO:0000256" key="2">
    <source>
        <dbReference type="ARBA" id="ARBA00022692"/>
    </source>
</evidence>
<dbReference type="Gene3D" id="1.10.287.1260">
    <property type="match status" value="1"/>
</dbReference>
<dbReference type="SUPFAM" id="SSF50182">
    <property type="entry name" value="Sm-like ribonucleoproteins"/>
    <property type="match status" value="1"/>
</dbReference>
<evidence type="ECO:0000313" key="7">
    <source>
        <dbReference type="EMBL" id="XAY08412.1"/>
    </source>
</evidence>
<feature type="transmembrane region" description="Helical" evidence="5">
    <location>
        <begin position="12"/>
        <end position="32"/>
    </location>
</feature>
<dbReference type="InterPro" id="IPR010920">
    <property type="entry name" value="LSM_dom_sf"/>
</dbReference>
<evidence type="ECO:0000256" key="3">
    <source>
        <dbReference type="ARBA" id="ARBA00022989"/>
    </source>
</evidence>
<gene>
    <name evidence="7" type="ORF">DSM112329_05313</name>
</gene>
<sequence length="254" mass="26704">MAPILAQAFLDQYGGAITAGVTLIAAIVGVAFTNRWIARHRTQIAAAVSGGQFSQATDTRLRFTQRAIDAAIVIIALAIALSQFAALDKIGSAVLASSAIAAAVVGFAARQTLANAIAGLFLAVTQPLRIGDLVTFEGETGTVEDIRLTSTWLRNGANARIIVPNERLAGGVLRNDSIVETVVEVEASLWLPVAIDAIDAVDRLRGTLDGVRVRVAETTSEGTRLLLIDTPAPAGDRLGRESQLREDALRALKS</sequence>
<evidence type="ECO:0000256" key="4">
    <source>
        <dbReference type="ARBA" id="ARBA00023136"/>
    </source>
</evidence>
<comment type="subcellular location">
    <subcellularLocation>
        <location evidence="1">Membrane</location>
    </subcellularLocation>
</comment>
<feature type="transmembrane region" description="Helical" evidence="5">
    <location>
        <begin position="90"/>
        <end position="109"/>
    </location>
</feature>
<dbReference type="EMBL" id="CP114014">
    <property type="protein sequence ID" value="XAY08412.1"/>
    <property type="molecule type" value="Genomic_DNA"/>
</dbReference>
<protein>
    <recommendedName>
        <fullName evidence="6">Mechanosensitive ion channel MscS domain-containing protein</fullName>
    </recommendedName>
</protein>
<feature type="transmembrane region" description="Helical" evidence="5">
    <location>
        <begin position="67"/>
        <end position="84"/>
    </location>
</feature>
<dbReference type="InterPro" id="IPR045275">
    <property type="entry name" value="MscS_archaea/bacteria_type"/>
</dbReference>
<dbReference type="GO" id="GO:0016020">
    <property type="term" value="C:membrane"/>
    <property type="evidence" value="ECO:0007669"/>
    <property type="project" value="UniProtKB-SubCell"/>
</dbReference>
<reference evidence="7" key="1">
    <citation type="submission" date="2022-12" db="EMBL/GenBank/DDBJ databases">
        <title>Paraconexibacter alkalitolerans sp. nov. and Baekduia alba sp. nov., isolated from soil and emended description of the genera Paraconexibacter (Chun et al., 2020) and Baekduia (An et al., 2020).</title>
        <authorList>
            <person name="Vieira S."/>
            <person name="Huber K.J."/>
            <person name="Geppert A."/>
            <person name="Wolf J."/>
            <person name="Neumann-Schaal M."/>
            <person name="Muesken M."/>
            <person name="Overmann J."/>
        </authorList>
    </citation>
    <scope>NUCLEOTIDE SEQUENCE</scope>
    <source>
        <strain evidence="7">AEG42_29</strain>
    </source>
</reference>
<feature type="domain" description="Mechanosensitive ion channel MscS" evidence="6">
    <location>
        <begin position="112"/>
        <end position="175"/>
    </location>
</feature>
<dbReference type="InterPro" id="IPR023408">
    <property type="entry name" value="MscS_beta-dom_sf"/>
</dbReference>
<organism evidence="7">
    <name type="scientific">Paraconexibacter sp. AEG42_29</name>
    <dbReference type="NCBI Taxonomy" id="2997339"/>
    <lineage>
        <taxon>Bacteria</taxon>
        <taxon>Bacillati</taxon>
        <taxon>Actinomycetota</taxon>
        <taxon>Thermoleophilia</taxon>
        <taxon>Solirubrobacterales</taxon>
        <taxon>Paraconexibacteraceae</taxon>
        <taxon>Paraconexibacter</taxon>
    </lineage>
</organism>
<dbReference type="GO" id="GO:0008381">
    <property type="term" value="F:mechanosensitive monoatomic ion channel activity"/>
    <property type="evidence" value="ECO:0007669"/>
    <property type="project" value="InterPro"/>
</dbReference>
<dbReference type="InterPro" id="IPR006685">
    <property type="entry name" value="MscS_channel_2nd"/>
</dbReference>
<evidence type="ECO:0000256" key="1">
    <source>
        <dbReference type="ARBA" id="ARBA00004370"/>
    </source>
</evidence>
<dbReference type="RefSeq" id="WP_354699593.1">
    <property type="nucleotide sequence ID" value="NZ_CP114014.1"/>
</dbReference>
<dbReference type="Gene3D" id="2.30.30.60">
    <property type="match status" value="1"/>
</dbReference>
<dbReference type="PANTHER" id="PTHR30221:SF1">
    <property type="entry name" value="SMALL-CONDUCTANCE MECHANOSENSITIVE CHANNEL"/>
    <property type="match status" value="1"/>
</dbReference>
<evidence type="ECO:0000259" key="6">
    <source>
        <dbReference type="Pfam" id="PF00924"/>
    </source>
</evidence>
<dbReference type="KEGG" id="parq:DSM112329_05313"/>
<dbReference type="Pfam" id="PF00924">
    <property type="entry name" value="MS_channel_2nd"/>
    <property type="match status" value="1"/>
</dbReference>
<dbReference type="PANTHER" id="PTHR30221">
    <property type="entry name" value="SMALL-CONDUCTANCE MECHANOSENSITIVE CHANNEL"/>
    <property type="match status" value="1"/>
</dbReference>
<keyword evidence="2 5" id="KW-0812">Transmembrane</keyword>
<evidence type="ECO:0000256" key="5">
    <source>
        <dbReference type="SAM" id="Phobius"/>
    </source>
</evidence>
<dbReference type="AlphaFoldDB" id="A0AAU7B326"/>
<accession>A0AAU7B326</accession>
<keyword evidence="3 5" id="KW-1133">Transmembrane helix</keyword>